<proteinExistence type="predicted"/>
<organism evidence="2 3">
    <name type="scientific">Phocaeicola faecium</name>
    <dbReference type="NCBI Taxonomy" id="2762213"/>
    <lineage>
        <taxon>Bacteria</taxon>
        <taxon>Pseudomonadati</taxon>
        <taxon>Bacteroidota</taxon>
        <taxon>Bacteroidia</taxon>
        <taxon>Bacteroidales</taxon>
        <taxon>Bacteroidaceae</taxon>
        <taxon>Phocaeicola</taxon>
    </lineage>
</organism>
<dbReference type="PANTHER" id="PTHR10151:SF120">
    <property type="entry name" value="BIS(5'-ADENOSYL)-TRIPHOSPHATASE"/>
    <property type="match status" value="1"/>
</dbReference>
<reference evidence="2 3" key="1">
    <citation type="submission" date="2020-08" db="EMBL/GenBank/DDBJ databases">
        <title>A Genomic Blueprint of the Chicken Gut Microbiome.</title>
        <authorList>
            <person name="Gilroy R."/>
            <person name="Ravi A."/>
            <person name="Getino M."/>
            <person name="Pursley I."/>
            <person name="Horton D.L."/>
            <person name="Alikhan N.-F."/>
            <person name="Baker D."/>
            <person name="Gharbi K."/>
            <person name="Hall N."/>
            <person name="Watson M."/>
            <person name="Adriaenssens E.M."/>
            <person name="Foster-Nyarko E."/>
            <person name="Jarju S."/>
            <person name="Secka A."/>
            <person name="Antonio M."/>
            <person name="Oren A."/>
            <person name="Chaudhuri R."/>
            <person name="La Ragione R.M."/>
            <person name="Hildebrand F."/>
            <person name="Pallen M.J."/>
        </authorList>
    </citation>
    <scope>NUCLEOTIDE SEQUENCE [LARGE SCALE GENOMIC DNA]</scope>
    <source>
        <strain evidence="2 3">Sa1YUN3</strain>
    </source>
</reference>
<sequence>MKRPLLLFTLLLLLSPLAAGNKHYTVIVSLDGFRWDYVKMYHTPFFDRMAAEGVQAVMTPSFPSKTFPNHYTLATGLYPDHHGIVANSFWHPEKKKLYSMSDSETRNDASFYGGEPIWITAQRQGVKTGNVYWVGSDIAVKGQYPTYYEVYAHTPRLNYAERVAKVLELLKKPETDRPQLIMAYFEDPDHYGHSFSPHSAETRQCITELDALMKQLWEGIQTLPFGKDVNLIVTSDHGMATVSPDRCVSVTQRLKPEWYKRIEGNLPAQIYAEEEYHDSIYQALQGLDHVRVWKKGKIPAYLHYGTNPSVGDIVVVPDLGWLVTDKTDFRVGGAHGFDPTYDDMQVMFRACGPDFKKGYEAPKFPNVCIYSLLAHLLHITPAPTDGSLDAVRNMLAE</sequence>
<dbReference type="EMBL" id="JACSPQ010000001">
    <property type="protein sequence ID" value="MBD8001409.1"/>
    <property type="molecule type" value="Genomic_DNA"/>
</dbReference>
<evidence type="ECO:0000313" key="3">
    <source>
        <dbReference type="Proteomes" id="UP000616346"/>
    </source>
</evidence>
<dbReference type="PANTHER" id="PTHR10151">
    <property type="entry name" value="ECTONUCLEOTIDE PYROPHOSPHATASE/PHOSPHODIESTERASE"/>
    <property type="match status" value="1"/>
</dbReference>
<dbReference type="Pfam" id="PF01663">
    <property type="entry name" value="Phosphodiest"/>
    <property type="match status" value="1"/>
</dbReference>
<dbReference type="Proteomes" id="UP000616346">
    <property type="component" value="Unassembled WGS sequence"/>
</dbReference>
<feature type="chain" id="PRO_5045321717" evidence="1">
    <location>
        <begin position="20"/>
        <end position="397"/>
    </location>
</feature>
<dbReference type="SUPFAM" id="SSF53649">
    <property type="entry name" value="Alkaline phosphatase-like"/>
    <property type="match status" value="1"/>
</dbReference>
<name>A0ABR8V9G4_9BACT</name>
<dbReference type="InterPro" id="IPR017850">
    <property type="entry name" value="Alkaline_phosphatase_core_sf"/>
</dbReference>
<gene>
    <name evidence="2" type="ORF">H9626_04155</name>
</gene>
<evidence type="ECO:0000256" key="1">
    <source>
        <dbReference type="SAM" id="SignalP"/>
    </source>
</evidence>
<feature type="signal peptide" evidence="1">
    <location>
        <begin position="1"/>
        <end position="19"/>
    </location>
</feature>
<keyword evidence="3" id="KW-1185">Reference proteome</keyword>
<dbReference type="Gene3D" id="3.30.1360.180">
    <property type="match status" value="1"/>
</dbReference>
<protein>
    <submittedName>
        <fullName evidence="2">Alkaline phosphatase family protein</fullName>
    </submittedName>
</protein>
<keyword evidence="1" id="KW-0732">Signal</keyword>
<accession>A0ABR8V9G4</accession>
<dbReference type="RefSeq" id="WP_191709656.1">
    <property type="nucleotide sequence ID" value="NZ_JACSPQ010000001.1"/>
</dbReference>
<dbReference type="InterPro" id="IPR002591">
    <property type="entry name" value="Phosphodiest/P_Trfase"/>
</dbReference>
<evidence type="ECO:0000313" key="2">
    <source>
        <dbReference type="EMBL" id="MBD8001409.1"/>
    </source>
</evidence>
<comment type="caution">
    <text evidence="2">The sequence shown here is derived from an EMBL/GenBank/DDBJ whole genome shotgun (WGS) entry which is preliminary data.</text>
</comment>
<dbReference type="Gene3D" id="3.40.720.10">
    <property type="entry name" value="Alkaline Phosphatase, subunit A"/>
    <property type="match status" value="1"/>
</dbReference>
<dbReference type="CDD" id="cd16018">
    <property type="entry name" value="Enpp"/>
    <property type="match status" value="1"/>
</dbReference>